<protein>
    <recommendedName>
        <fullName evidence="12">Cysteine--tRNA ligase</fullName>
        <ecNumber evidence="12">6.1.1.16</ecNumber>
    </recommendedName>
    <alternativeName>
        <fullName evidence="12">Cysteinyl-tRNA synthetase</fullName>
        <shortName evidence="12">CysRS</shortName>
    </alternativeName>
</protein>
<feature type="binding site" evidence="12">
    <location>
        <position position="235"/>
    </location>
    <ligand>
        <name>Zn(2+)</name>
        <dbReference type="ChEBI" id="CHEBI:29105"/>
    </ligand>
</feature>
<dbReference type="PANTHER" id="PTHR10890">
    <property type="entry name" value="CYSTEINYL-TRNA SYNTHETASE"/>
    <property type="match status" value="1"/>
</dbReference>
<dbReference type="GO" id="GO:0006423">
    <property type="term" value="P:cysteinyl-tRNA aminoacylation"/>
    <property type="evidence" value="ECO:0007669"/>
    <property type="project" value="UniProtKB-UniRule"/>
</dbReference>
<keyword evidence="6 12" id="KW-0479">Metal-binding</keyword>
<dbReference type="SUPFAM" id="SSF47323">
    <property type="entry name" value="Anticodon-binding domain of a subclass of class I aminoacyl-tRNA synthetases"/>
    <property type="match status" value="1"/>
</dbReference>
<keyword evidence="10 12" id="KW-0648">Protein biosynthesis</keyword>
<dbReference type="SUPFAM" id="SSF52374">
    <property type="entry name" value="Nucleotidylyl transferase"/>
    <property type="match status" value="1"/>
</dbReference>
<dbReference type="Gene3D" id="1.20.120.1910">
    <property type="entry name" value="Cysteine-tRNA ligase, C-terminal anti-codon recognition domain"/>
    <property type="match status" value="1"/>
</dbReference>
<evidence type="ECO:0000313" key="15">
    <source>
        <dbReference type="Proteomes" id="UP000288058"/>
    </source>
</evidence>
<dbReference type="InterPro" id="IPR032678">
    <property type="entry name" value="tRNA-synt_1_cat_dom"/>
</dbReference>
<gene>
    <name evidence="12" type="primary">cysS</name>
    <name evidence="14" type="ORF">CWI78_10445</name>
</gene>
<dbReference type="Pfam" id="PF09190">
    <property type="entry name" value="DALR_2"/>
    <property type="match status" value="1"/>
</dbReference>
<evidence type="ECO:0000256" key="2">
    <source>
        <dbReference type="ARBA" id="ARBA00005594"/>
    </source>
</evidence>
<dbReference type="Gene3D" id="3.40.50.620">
    <property type="entry name" value="HUPs"/>
    <property type="match status" value="1"/>
</dbReference>
<dbReference type="Proteomes" id="UP000288058">
    <property type="component" value="Unassembled WGS sequence"/>
</dbReference>
<comment type="subcellular location">
    <subcellularLocation>
        <location evidence="1 12">Cytoplasm</location>
    </subcellularLocation>
</comment>
<evidence type="ECO:0000313" key="14">
    <source>
        <dbReference type="EMBL" id="RUO67257.1"/>
    </source>
</evidence>
<dbReference type="Pfam" id="PF01406">
    <property type="entry name" value="tRNA-synt_1e"/>
    <property type="match status" value="1"/>
</dbReference>
<evidence type="ECO:0000256" key="11">
    <source>
        <dbReference type="ARBA" id="ARBA00023146"/>
    </source>
</evidence>
<comment type="similarity">
    <text evidence="2 12">Belongs to the class-I aminoacyl-tRNA synthetase family.</text>
</comment>
<keyword evidence="9 12" id="KW-0067">ATP-binding</keyword>
<dbReference type="AlphaFoldDB" id="A0A432YVB8"/>
<evidence type="ECO:0000256" key="5">
    <source>
        <dbReference type="ARBA" id="ARBA00022598"/>
    </source>
</evidence>
<name>A0A432YVB8_9GAMM</name>
<dbReference type="PANTHER" id="PTHR10890:SF3">
    <property type="entry name" value="CYSTEINE--TRNA LIGASE, CYTOPLASMIC"/>
    <property type="match status" value="1"/>
</dbReference>
<evidence type="ECO:0000256" key="8">
    <source>
        <dbReference type="ARBA" id="ARBA00022833"/>
    </source>
</evidence>
<dbReference type="GO" id="GO:0005829">
    <property type="term" value="C:cytosol"/>
    <property type="evidence" value="ECO:0007669"/>
    <property type="project" value="TreeGrafter"/>
</dbReference>
<dbReference type="RefSeq" id="WP_126782746.1">
    <property type="nucleotide sequence ID" value="NZ_PIQC01000007.1"/>
</dbReference>
<comment type="caution">
    <text evidence="14">The sequence shown here is derived from an EMBL/GenBank/DDBJ whole genome shotgun (WGS) entry which is preliminary data.</text>
</comment>
<keyword evidence="4 12" id="KW-0963">Cytoplasm</keyword>
<dbReference type="SMART" id="SM00840">
    <property type="entry name" value="DALR_2"/>
    <property type="match status" value="1"/>
</dbReference>
<dbReference type="EC" id="6.1.1.16" evidence="12"/>
<keyword evidence="7 12" id="KW-0547">Nucleotide-binding</keyword>
<dbReference type="Pfam" id="PF23493">
    <property type="entry name" value="CysS_C"/>
    <property type="match status" value="1"/>
</dbReference>
<dbReference type="FunFam" id="3.40.50.620:FF:000009">
    <property type="entry name" value="Cysteine--tRNA ligase"/>
    <property type="match status" value="1"/>
</dbReference>
<dbReference type="InterPro" id="IPR015803">
    <property type="entry name" value="Cys-tRNA-ligase"/>
</dbReference>
<evidence type="ECO:0000256" key="9">
    <source>
        <dbReference type="ARBA" id="ARBA00022840"/>
    </source>
</evidence>
<feature type="binding site" evidence="12">
    <location>
        <position position="29"/>
    </location>
    <ligand>
        <name>Zn(2+)</name>
        <dbReference type="ChEBI" id="CHEBI:29105"/>
    </ligand>
</feature>
<keyword evidence="11 12" id="KW-0030">Aminoacyl-tRNA synthetase</keyword>
<dbReference type="InterPro" id="IPR024909">
    <property type="entry name" value="Cys-tRNA/MSH_ligase"/>
</dbReference>
<evidence type="ECO:0000256" key="7">
    <source>
        <dbReference type="ARBA" id="ARBA00022741"/>
    </source>
</evidence>
<accession>A0A432YVB8</accession>
<sequence>MALTVFNTLTRKKQSFEPIKPGHVGIYVCGVTTYDYCHIGHARTYVAFDIVVRYLRKLGYDVTYVRNITDLDDKIIKRAAEKGEDFHQVTERFIGEMHKDFDALNLVRPDIEPRVTGHMDEIIQMIESLIENGNAYEAGNGDVLFDVSTFNNYGKLSRQDLEQLQAGARVNVDSAKQDPLDFVLWKAAKAGEPSWSSPWGEGRPGWHIECSAMNKKHLGTTFDIHGGGSDLAFPHHENEIAQSCCANQSEYVKYWMHSGMVQVDNEKMSKSLGNFFTIRSVLEQYDAETVRYFLLSSHYRSQLNYTQENLDQAHSALERLYTALRDITPQAASEELRSKYWQSFEQAMNDDLNAPEAMSVLFDVAREINRNRESAAGTAAQLAHILIELAEVMGLLQQSPEEFLQGDDDDVAKIEALIAKRNQAREDKDWAAADKARDELTNMGIVLEDGAEGTRWRRA</sequence>
<feature type="binding site" evidence="12">
    <location>
        <position position="210"/>
    </location>
    <ligand>
        <name>Zn(2+)</name>
        <dbReference type="ChEBI" id="CHEBI:29105"/>
    </ligand>
</feature>
<evidence type="ECO:0000256" key="12">
    <source>
        <dbReference type="HAMAP-Rule" id="MF_00041"/>
    </source>
</evidence>
<keyword evidence="8 12" id="KW-0862">Zinc</keyword>
<feature type="binding site" evidence="12">
    <location>
        <position position="270"/>
    </location>
    <ligand>
        <name>ATP</name>
        <dbReference type="ChEBI" id="CHEBI:30616"/>
    </ligand>
</feature>
<feature type="binding site" evidence="12">
    <location>
        <position position="239"/>
    </location>
    <ligand>
        <name>Zn(2+)</name>
        <dbReference type="ChEBI" id="CHEBI:29105"/>
    </ligand>
</feature>
<dbReference type="InterPro" id="IPR056411">
    <property type="entry name" value="CysS_C"/>
</dbReference>
<evidence type="ECO:0000256" key="3">
    <source>
        <dbReference type="ARBA" id="ARBA00011245"/>
    </source>
</evidence>
<comment type="catalytic activity">
    <reaction evidence="12">
        <text>tRNA(Cys) + L-cysteine + ATP = L-cysteinyl-tRNA(Cys) + AMP + diphosphate</text>
        <dbReference type="Rhea" id="RHEA:17773"/>
        <dbReference type="Rhea" id="RHEA-COMP:9661"/>
        <dbReference type="Rhea" id="RHEA-COMP:9679"/>
        <dbReference type="ChEBI" id="CHEBI:30616"/>
        <dbReference type="ChEBI" id="CHEBI:33019"/>
        <dbReference type="ChEBI" id="CHEBI:35235"/>
        <dbReference type="ChEBI" id="CHEBI:78442"/>
        <dbReference type="ChEBI" id="CHEBI:78517"/>
        <dbReference type="ChEBI" id="CHEBI:456215"/>
        <dbReference type="EC" id="6.1.1.16"/>
    </reaction>
</comment>
<dbReference type="GO" id="GO:0008270">
    <property type="term" value="F:zinc ion binding"/>
    <property type="evidence" value="ECO:0007669"/>
    <property type="project" value="UniProtKB-UniRule"/>
</dbReference>
<evidence type="ECO:0000256" key="4">
    <source>
        <dbReference type="ARBA" id="ARBA00022490"/>
    </source>
</evidence>
<dbReference type="EMBL" id="PIQC01000007">
    <property type="protein sequence ID" value="RUO67257.1"/>
    <property type="molecule type" value="Genomic_DNA"/>
</dbReference>
<evidence type="ECO:0000256" key="1">
    <source>
        <dbReference type="ARBA" id="ARBA00004496"/>
    </source>
</evidence>
<feature type="short sequence motif" description="'HIGH' region" evidence="12">
    <location>
        <begin position="31"/>
        <end position="41"/>
    </location>
</feature>
<evidence type="ECO:0000256" key="6">
    <source>
        <dbReference type="ARBA" id="ARBA00022723"/>
    </source>
</evidence>
<dbReference type="InterPro" id="IPR009080">
    <property type="entry name" value="tRNAsynth_Ia_anticodon-bd"/>
</dbReference>
<keyword evidence="5 12" id="KW-0436">Ligase</keyword>
<dbReference type="PRINTS" id="PR00983">
    <property type="entry name" value="TRNASYNTHCYS"/>
</dbReference>
<comment type="subunit">
    <text evidence="3 12">Monomer.</text>
</comment>
<dbReference type="OrthoDB" id="9815130at2"/>
<dbReference type="InterPro" id="IPR015273">
    <property type="entry name" value="Cys-tRNA-synt_Ia_DALR"/>
</dbReference>
<feature type="domain" description="Cysteinyl-tRNA synthetase class Ia DALR" evidence="13">
    <location>
        <begin position="343"/>
        <end position="404"/>
    </location>
</feature>
<feature type="short sequence motif" description="'KMSKS' region" evidence="12">
    <location>
        <begin position="267"/>
        <end position="271"/>
    </location>
</feature>
<dbReference type="GO" id="GO:0005524">
    <property type="term" value="F:ATP binding"/>
    <property type="evidence" value="ECO:0007669"/>
    <property type="project" value="UniProtKB-UniRule"/>
</dbReference>
<dbReference type="HAMAP" id="MF_00041">
    <property type="entry name" value="Cys_tRNA_synth"/>
    <property type="match status" value="1"/>
</dbReference>
<evidence type="ECO:0000256" key="10">
    <source>
        <dbReference type="ARBA" id="ARBA00022917"/>
    </source>
</evidence>
<dbReference type="InterPro" id="IPR014729">
    <property type="entry name" value="Rossmann-like_a/b/a_fold"/>
</dbReference>
<dbReference type="GO" id="GO:0004817">
    <property type="term" value="F:cysteine-tRNA ligase activity"/>
    <property type="evidence" value="ECO:0007669"/>
    <property type="project" value="UniProtKB-UniRule"/>
</dbReference>
<proteinExistence type="inferred from homology"/>
<organism evidence="14 15">
    <name type="scientific">Idiomarina ramblicola</name>
    <dbReference type="NCBI Taxonomy" id="263724"/>
    <lineage>
        <taxon>Bacteria</taxon>
        <taxon>Pseudomonadati</taxon>
        <taxon>Pseudomonadota</taxon>
        <taxon>Gammaproteobacteria</taxon>
        <taxon>Alteromonadales</taxon>
        <taxon>Idiomarinaceae</taxon>
        <taxon>Idiomarina</taxon>
    </lineage>
</organism>
<comment type="cofactor">
    <cofactor evidence="12">
        <name>Zn(2+)</name>
        <dbReference type="ChEBI" id="CHEBI:29105"/>
    </cofactor>
    <text evidence="12">Binds 1 zinc ion per subunit.</text>
</comment>
<keyword evidence="15" id="KW-1185">Reference proteome</keyword>
<evidence type="ECO:0000259" key="13">
    <source>
        <dbReference type="SMART" id="SM00840"/>
    </source>
</evidence>
<dbReference type="CDD" id="cd00672">
    <property type="entry name" value="CysRS_core"/>
    <property type="match status" value="1"/>
</dbReference>
<reference evidence="15" key="1">
    <citation type="journal article" date="2018" name="Front. Microbiol.">
        <title>Genome-Based Analysis Reveals the Taxonomy and Diversity of the Family Idiomarinaceae.</title>
        <authorList>
            <person name="Liu Y."/>
            <person name="Lai Q."/>
            <person name="Shao Z."/>
        </authorList>
    </citation>
    <scope>NUCLEOTIDE SEQUENCE [LARGE SCALE GENOMIC DNA]</scope>
    <source>
        <strain evidence="15">R22</strain>
    </source>
</reference>
<dbReference type="NCBIfam" id="TIGR00435">
    <property type="entry name" value="cysS"/>
    <property type="match status" value="1"/>
</dbReference>
<dbReference type="CDD" id="cd07963">
    <property type="entry name" value="Anticodon_Ia_Cys"/>
    <property type="match status" value="1"/>
</dbReference>